<evidence type="ECO:0000256" key="6">
    <source>
        <dbReference type="ARBA" id="ARBA00023136"/>
    </source>
</evidence>
<comment type="caution">
    <text evidence="9">The sequence shown here is derived from an EMBL/GenBank/DDBJ whole genome shotgun (WGS) entry which is preliminary data.</text>
</comment>
<dbReference type="RefSeq" id="WP_069912544.1">
    <property type="nucleotide sequence ID" value="NZ_LAJE02000398.1"/>
</dbReference>
<feature type="transmembrane region" description="Helical" evidence="7">
    <location>
        <begin position="181"/>
        <end position="204"/>
    </location>
</feature>
<evidence type="ECO:0000256" key="2">
    <source>
        <dbReference type="ARBA" id="ARBA00010792"/>
    </source>
</evidence>
<comment type="similarity">
    <text evidence="2 7">Belongs to the DedA family.</text>
</comment>
<evidence type="ECO:0000256" key="3">
    <source>
        <dbReference type="ARBA" id="ARBA00022475"/>
    </source>
</evidence>
<keyword evidence="4 7" id="KW-0812">Transmembrane</keyword>
<name>A0A1E5XHT0_9HYPH</name>
<dbReference type="OrthoDB" id="9801622at2"/>
<comment type="subcellular location">
    <subcellularLocation>
        <location evidence="1 7">Cell membrane</location>
        <topology evidence="1 7">Multi-pass membrane protein</topology>
    </subcellularLocation>
</comment>
<feature type="domain" description="VTT" evidence="8">
    <location>
        <begin position="46"/>
        <end position="169"/>
    </location>
</feature>
<reference evidence="9 10" key="1">
    <citation type="journal article" date="2015" name="Genome Announc.">
        <title>Genome Assemblies of Three Soil-Associated Devosia species: D. insulae, D. limi, and D. soli.</title>
        <authorList>
            <person name="Hassan Y.I."/>
            <person name="Lepp D."/>
            <person name="Zhou T."/>
        </authorList>
    </citation>
    <scope>NUCLEOTIDE SEQUENCE [LARGE SCALE GENOMIC DNA]</scope>
    <source>
        <strain evidence="9 10">DS-56</strain>
    </source>
</reference>
<dbReference type="InterPro" id="IPR032816">
    <property type="entry name" value="VTT_dom"/>
</dbReference>
<dbReference type="AlphaFoldDB" id="A0A1E5XHT0"/>
<evidence type="ECO:0000259" key="8">
    <source>
        <dbReference type="Pfam" id="PF09335"/>
    </source>
</evidence>
<dbReference type="PANTHER" id="PTHR30353">
    <property type="entry name" value="INNER MEMBRANE PROTEIN DEDA-RELATED"/>
    <property type="match status" value="1"/>
</dbReference>
<keyword evidence="10" id="KW-1185">Reference proteome</keyword>
<evidence type="ECO:0000256" key="4">
    <source>
        <dbReference type="ARBA" id="ARBA00022692"/>
    </source>
</evidence>
<evidence type="ECO:0000313" key="9">
    <source>
        <dbReference type="EMBL" id="OEO28135.1"/>
    </source>
</evidence>
<evidence type="ECO:0000256" key="5">
    <source>
        <dbReference type="ARBA" id="ARBA00022989"/>
    </source>
</evidence>
<keyword evidence="6 7" id="KW-0472">Membrane</keyword>
<proteinExistence type="inferred from homology"/>
<comment type="caution">
    <text evidence="7">Lacks conserved residue(s) required for the propagation of feature annotation.</text>
</comment>
<dbReference type="EMBL" id="LAJE02000398">
    <property type="protein sequence ID" value="OEO28135.1"/>
    <property type="molecule type" value="Genomic_DNA"/>
</dbReference>
<dbReference type="PANTHER" id="PTHR30353:SF15">
    <property type="entry name" value="INNER MEMBRANE PROTEIN YABI"/>
    <property type="match status" value="1"/>
</dbReference>
<dbReference type="InterPro" id="IPR032818">
    <property type="entry name" value="DedA-like"/>
</dbReference>
<evidence type="ECO:0000256" key="1">
    <source>
        <dbReference type="ARBA" id="ARBA00004651"/>
    </source>
</evidence>
<protein>
    <recommendedName>
        <fullName evidence="8">VTT domain-containing protein</fullName>
    </recommendedName>
</protein>
<dbReference type="GO" id="GO:0005886">
    <property type="term" value="C:plasma membrane"/>
    <property type="evidence" value="ECO:0007669"/>
    <property type="project" value="UniProtKB-SubCell"/>
</dbReference>
<organism evidence="9 10">
    <name type="scientific">Devosia insulae DS-56</name>
    <dbReference type="NCBI Taxonomy" id="1116389"/>
    <lineage>
        <taxon>Bacteria</taxon>
        <taxon>Pseudomonadati</taxon>
        <taxon>Pseudomonadota</taxon>
        <taxon>Alphaproteobacteria</taxon>
        <taxon>Hyphomicrobiales</taxon>
        <taxon>Devosiaceae</taxon>
        <taxon>Devosia</taxon>
    </lineage>
</organism>
<feature type="transmembrane region" description="Helical" evidence="7">
    <location>
        <begin position="66"/>
        <end position="91"/>
    </location>
</feature>
<sequence length="233" mass="25844">MFEFLHSISTWLELFLQGISDNFWLSMLFIFLVCIGEAVFILGLLVPSLPILLLTGGLIAQGSLPFWPIFFAAVLGAIIGDAISYTVGYLLKDKIRTVWPFKNHLKLIDQGEVFFARHGGKAIFIGRFITGVKAVIPGVAGMMSMPYRHFSVINVISAFVWAAVHILPGVLLTGWLKSIGLSLEMVIIVGAIVLTVAFLVVHFWKRILLVFAPFMGEFGRSLQARWQKPEAGH</sequence>
<keyword evidence="3 7" id="KW-1003">Cell membrane</keyword>
<accession>A0A1E5XHT0</accession>
<gene>
    <name evidence="9" type="ORF">VW23_006255</name>
</gene>
<dbReference type="Pfam" id="PF09335">
    <property type="entry name" value="VTT_dom"/>
    <property type="match status" value="1"/>
</dbReference>
<dbReference type="Proteomes" id="UP000095463">
    <property type="component" value="Unassembled WGS sequence"/>
</dbReference>
<keyword evidence="5 7" id="KW-1133">Transmembrane helix</keyword>
<evidence type="ECO:0000313" key="10">
    <source>
        <dbReference type="Proteomes" id="UP000095463"/>
    </source>
</evidence>
<evidence type="ECO:0000256" key="7">
    <source>
        <dbReference type="RuleBase" id="RU367016"/>
    </source>
</evidence>
<feature type="transmembrane region" description="Helical" evidence="7">
    <location>
        <begin position="152"/>
        <end position="175"/>
    </location>
</feature>